<sequence>MMAWNKLSNRTILCGGLGDVGKCDAVDGGDLVSDTGFMVSDTGFLCEQFRHAGENRCPTHECELNNLKAHAFTPAAKGWGQEGVLACMPAPFRRREACFAKPLLHPGGA</sequence>
<reference evidence="2 3" key="2">
    <citation type="submission" date="2019-02" db="EMBL/GenBank/DDBJ databases">
        <title>Draft Genome Sequences of Six Type Strains of the Genus Massilia.</title>
        <authorList>
            <person name="Miess H."/>
            <person name="Frediansyhah A."/>
            <person name="Gross H."/>
        </authorList>
    </citation>
    <scope>NUCLEOTIDE SEQUENCE [LARGE SCALE GENOMIC DNA]</scope>
    <source>
        <strain evidence="2 3">DSM 17472</strain>
    </source>
</reference>
<evidence type="ECO:0000313" key="2">
    <source>
        <dbReference type="EMBL" id="QBI03947.1"/>
    </source>
</evidence>
<evidence type="ECO:0000313" key="4">
    <source>
        <dbReference type="Proteomes" id="UP000628442"/>
    </source>
</evidence>
<dbReference type="Proteomes" id="UP000628442">
    <property type="component" value="Unassembled WGS sequence"/>
</dbReference>
<keyword evidence="3" id="KW-1185">Reference proteome</keyword>
<protein>
    <submittedName>
        <fullName evidence="1">Uncharacterized protein</fullName>
    </submittedName>
</protein>
<accession>A0A411X4K1</accession>
<evidence type="ECO:0000313" key="1">
    <source>
        <dbReference type="EMBL" id="GGY23493.1"/>
    </source>
</evidence>
<gene>
    <name evidence="2" type="ORF">EYF70_26380</name>
    <name evidence="1" type="ORF">GCM10007387_01100</name>
</gene>
<organism evidence="1 4">
    <name type="scientific">Pseudoduganella albidiflava</name>
    <dbReference type="NCBI Taxonomy" id="321983"/>
    <lineage>
        <taxon>Bacteria</taxon>
        <taxon>Pseudomonadati</taxon>
        <taxon>Pseudomonadota</taxon>
        <taxon>Betaproteobacteria</taxon>
        <taxon>Burkholderiales</taxon>
        <taxon>Oxalobacteraceae</taxon>
        <taxon>Telluria group</taxon>
        <taxon>Pseudoduganella</taxon>
    </lineage>
</organism>
<dbReference type="EMBL" id="CP036401">
    <property type="protein sequence ID" value="QBI03947.1"/>
    <property type="molecule type" value="Genomic_DNA"/>
</dbReference>
<dbReference type="AlphaFoldDB" id="A0A411X4K1"/>
<evidence type="ECO:0000313" key="3">
    <source>
        <dbReference type="Proteomes" id="UP000292307"/>
    </source>
</evidence>
<dbReference type="RefSeq" id="WP_131148037.1">
    <property type="nucleotide sequence ID" value="NZ_BMWV01000001.1"/>
</dbReference>
<name>A0A411X4K1_9BURK</name>
<reference evidence="1" key="1">
    <citation type="journal article" date="2014" name="Int. J. Syst. Evol. Microbiol.">
        <title>Complete genome sequence of Corynebacterium casei LMG S-19264T (=DSM 44701T), isolated from a smear-ripened cheese.</title>
        <authorList>
            <consortium name="US DOE Joint Genome Institute (JGI-PGF)"/>
            <person name="Walter F."/>
            <person name="Albersmeier A."/>
            <person name="Kalinowski J."/>
            <person name="Ruckert C."/>
        </authorList>
    </citation>
    <scope>NUCLEOTIDE SEQUENCE</scope>
    <source>
        <strain evidence="1">KCTC 12343</strain>
    </source>
</reference>
<proteinExistence type="predicted"/>
<reference evidence="1" key="3">
    <citation type="submission" date="2022-12" db="EMBL/GenBank/DDBJ databases">
        <authorList>
            <person name="Sun Q."/>
            <person name="Kim S."/>
        </authorList>
    </citation>
    <scope>NUCLEOTIDE SEQUENCE</scope>
    <source>
        <strain evidence="1">KCTC 12343</strain>
    </source>
</reference>
<dbReference type="EMBL" id="BMWV01000001">
    <property type="protein sequence ID" value="GGY23493.1"/>
    <property type="molecule type" value="Genomic_DNA"/>
</dbReference>
<dbReference type="Proteomes" id="UP000292307">
    <property type="component" value="Chromosome"/>
</dbReference>